<evidence type="ECO:0008006" key="4">
    <source>
        <dbReference type="Google" id="ProtNLM"/>
    </source>
</evidence>
<dbReference type="GeneID" id="85474909"/>
<protein>
    <recommendedName>
        <fullName evidence="4">Secreted protein</fullName>
    </recommendedName>
</protein>
<dbReference type="AlphaFoldDB" id="A0AAI9ZVL7"/>
<name>A0AAI9ZVL7_9PEZI</name>
<keyword evidence="1" id="KW-0732">Signal</keyword>
<evidence type="ECO:0000313" key="2">
    <source>
        <dbReference type="EMBL" id="KAK1638983.1"/>
    </source>
</evidence>
<accession>A0AAI9ZVL7</accession>
<organism evidence="2 3">
    <name type="scientific">Colletotrichum phormii</name>
    <dbReference type="NCBI Taxonomy" id="359342"/>
    <lineage>
        <taxon>Eukaryota</taxon>
        <taxon>Fungi</taxon>
        <taxon>Dikarya</taxon>
        <taxon>Ascomycota</taxon>
        <taxon>Pezizomycotina</taxon>
        <taxon>Sordariomycetes</taxon>
        <taxon>Hypocreomycetidae</taxon>
        <taxon>Glomerellales</taxon>
        <taxon>Glomerellaceae</taxon>
        <taxon>Colletotrichum</taxon>
        <taxon>Colletotrichum acutatum species complex</taxon>
    </lineage>
</organism>
<feature type="chain" id="PRO_5042538494" description="Secreted protein" evidence="1">
    <location>
        <begin position="31"/>
        <end position="78"/>
    </location>
</feature>
<evidence type="ECO:0000313" key="3">
    <source>
        <dbReference type="Proteomes" id="UP001243989"/>
    </source>
</evidence>
<proteinExistence type="predicted"/>
<dbReference type="RefSeq" id="XP_060447590.1">
    <property type="nucleotide sequence ID" value="XM_060590047.1"/>
</dbReference>
<dbReference type="EMBL" id="JAHMHQ010000006">
    <property type="protein sequence ID" value="KAK1638983.1"/>
    <property type="molecule type" value="Genomic_DNA"/>
</dbReference>
<sequence length="78" mass="8350">MPTASRPQDTVLGWLDTLVVLLVPTVPSHPYVDPGNTSTMAVSTSSVGKYPFLPPFRDSQTSLLGARSMLKEGWGCVS</sequence>
<dbReference type="Proteomes" id="UP001243989">
    <property type="component" value="Unassembled WGS sequence"/>
</dbReference>
<keyword evidence="3" id="KW-1185">Reference proteome</keyword>
<evidence type="ECO:0000256" key="1">
    <source>
        <dbReference type="SAM" id="SignalP"/>
    </source>
</evidence>
<gene>
    <name evidence="2" type="ORF">BDP81DRAFT_423086</name>
</gene>
<reference evidence="2" key="1">
    <citation type="submission" date="2021-06" db="EMBL/GenBank/DDBJ databases">
        <title>Comparative genomics, transcriptomics and evolutionary studies reveal genomic signatures of adaptation to plant cell wall in hemibiotrophic fungi.</title>
        <authorList>
            <consortium name="DOE Joint Genome Institute"/>
            <person name="Baroncelli R."/>
            <person name="Diaz J.F."/>
            <person name="Benocci T."/>
            <person name="Peng M."/>
            <person name="Battaglia E."/>
            <person name="Haridas S."/>
            <person name="Andreopoulos W."/>
            <person name="Labutti K."/>
            <person name="Pangilinan J."/>
            <person name="Floch G.L."/>
            <person name="Makela M.R."/>
            <person name="Henrissat B."/>
            <person name="Grigoriev I.V."/>
            <person name="Crouch J.A."/>
            <person name="De Vries R.P."/>
            <person name="Sukno S.A."/>
            <person name="Thon M.R."/>
        </authorList>
    </citation>
    <scope>NUCLEOTIDE SEQUENCE</scope>
    <source>
        <strain evidence="2">CBS 102054</strain>
    </source>
</reference>
<feature type="signal peptide" evidence="1">
    <location>
        <begin position="1"/>
        <end position="30"/>
    </location>
</feature>
<comment type="caution">
    <text evidence="2">The sequence shown here is derived from an EMBL/GenBank/DDBJ whole genome shotgun (WGS) entry which is preliminary data.</text>
</comment>